<dbReference type="RefSeq" id="WP_305171989.1">
    <property type="nucleotide sequence ID" value="NZ_JAUUDS010000001.1"/>
</dbReference>
<keyword evidence="1" id="KW-0732">Signal</keyword>
<evidence type="ECO:0000313" key="2">
    <source>
        <dbReference type="EMBL" id="MDP1026429.1"/>
    </source>
</evidence>
<dbReference type="Pfam" id="PF09694">
    <property type="entry name" value="Gcw_chp"/>
    <property type="match status" value="1"/>
</dbReference>
<name>A0ABT9EHJ0_9SPHN</name>
<proteinExistence type="predicted"/>
<evidence type="ECO:0000313" key="3">
    <source>
        <dbReference type="Proteomes" id="UP001230685"/>
    </source>
</evidence>
<accession>A0ABT9EHJ0</accession>
<dbReference type="InterPro" id="IPR010239">
    <property type="entry name" value="CHP02001"/>
</dbReference>
<feature type="chain" id="PRO_5047335547" evidence="1">
    <location>
        <begin position="22"/>
        <end position="244"/>
    </location>
</feature>
<comment type="caution">
    <text evidence="2">The sequence shown here is derived from an EMBL/GenBank/DDBJ whole genome shotgun (WGS) entry which is preliminary data.</text>
</comment>
<feature type="signal peptide" evidence="1">
    <location>
        <begin position="1"/>
        <end position="21"/>
    </location>
</feature>
<organism evidence="2 3">
    <name type="scientific">Sphingomonas aurea</name>
    <dbReference type="NCBI Taxonomy" id="3063994"/>
    <lineage>
        <taxon>Bacteria</taxon>
        <taxon>Pseudomonadati</taxon>
        <taxon>Pseudomonadota</taxon>
        <taxon>Alphaproteobacteria</taxon>
        <taxon>Sphingomonadales</taxon>
        <taxon>Sphingomonadaceae</taxon>
        <taxon>Sphingomonas</taxon>
    </lineage>
</organism>
<keyword evidence="3" id="KW-1185">Reference proteome</keyword>
<evidence type="ECO:0000256" key="1">
    <source>
        <dbReference type="SAM" id="SignalP"/>
    </source>
</evidence>
<sequence length="244" mass="24864">MSARYLAALAAACTVTAPAGAQTTATVGAELTNDEVRRGLSWSEGRASVSGDAFVDIGPIDASARIVATRGSERHAGADAVADLTLGTGWDMGAVSLRATATGHLFAGARTGMDYVELGSSAAAGLGPARLTAGVLYAPSQDAIGGDNLYLYASADSGIPGTPLTVIAEIGHSSGSVDDSQRAQRLRPGGSYTDWRLGVERRRGPLTLGLSYIGTDVDQGAIGGPYADLSHAGDRIVGRVRVEF</sequence>
<dbReference type="Proteomes" id="UP001230685">
    <property type="component" value="Unassembled WGS sequence"/>
</dbReference>
<protein>
    <submittedName>
        <fullName evidence="2">TorF family putative porin</fullName>
    </submittedName>
</protein>
<reference evidence="2 3" key="1">
    <citation type="submission" date="2023-07" db="EMBL/GenBank/DDBJ databases">
        <authorList>
            <person name="Kim M.K."/>
        </authorList>
    </citation>
    <scope>NUCLEOTIDE SEQUENCE [LARGE SCALE GENOMIC DNA]</scope>
    <source>
        <strain evidence="2 3">KR1UV-12</strain>
    </source>
</reference>
<dbReference type="EMBL" id="JAUUDS010000001">
    <property type="protein sequence ID" value="MDP1026429.1"/>
    <property type="molecule type" value="Genomic_DNA"/>
</dbReference>
<gene>
    <name evidence="2" type="ORF">Q5H91_04330</name>
</gene>